<dbReference type="Proteomes" id="UP000230002">
    <property type="component" value="Unassembled WGS sequence"/>
</dbReference>
<accession>A0A2G8S1W5</accession>
<feature type="compositionally biased region" description="Basic residues" evidence="1">
    <location>
        <begin position="80"/>
        <end position="90"/>
    </location>
</feature>
<name>A0A2G8S1W5_9APHY</name>
<sequence>MARLLLAHTVSSAAARALSPDIFLPDSTIKKILDSFATIDSSAALQTLVSDDLYIHPHLGALWEKIESLKTTFSTMREKHDKKRLKAAKKKAAEGAKGAGKAGGTATGEYIALQQRTLEECSGSFQLVVPAQNSQRENGYVVKAGVTTVS</sequence>
<comment type="caution">
    <text evidence="2">The sequence shown here is derived from an EMBL/GenBank/DDBJ whole genome shotgun (WGS) entry which is preliminary data.</text>
</comment>
<evidence type="ECO:0000313" key="3">
    <source>
        <dbReference type="Proteomes" id="UP000230002"/>
    </source>
</evidence>
<proteinExistence type="predicted"/>
<protein>
    <submittedName>
        <fullName evidence="2">Uncharacterized protein</fullName>
    </submittedName>
</protein>
<organism evidence="2 3">
    <name type="scientific">Ganoderma sinense ZZ0214-1</name>
    <dbReference type="NCBI Taxonomy" id="1077348"/>
    <lineage>
        <taxon>Eukaryota</taxon>
        <taxon>Fungi</taxon>
        <taxon>Dikarya</taxon>
        <taxon>Basidiomycota</taxon>
        <taxon>Agaricomycotina</taxon>
        <taxon>Agaricomycetes</taxon>
        <taxon>Polyporales</taxon>
        <taxon>Polyporaceae</taxon>
        <taxon>Ganoderma</taxon>
    </lineage>
</organism>
<reference evidence="2 3" key="1">
    <citation type="journal article" date="2015" name="Sci. Rep.">
        <title>Chromosome-level genome map provides insights into diverse defense mechanisms in the medicinal fungus Ganoderma sinense.</title>
        <authorList>
            <person name="Zhu Y."/>
            <person name="Xu J."/>
            <person name="Sun C."/>
            <person name="Zhou S."/>
            <person name="Xu H."/>
            <person name="Nelson D.R."/>
            <person name="Qian J."/>
            <person name="Song J."/>
            <person name="Luo H."/>
            <person name="Xiang L."/>
            <person name="Li Y."/>
            <person name="Xu Z."/>
            <person name="Ji A."/>
            <person name="Wang L."/>
            <person name="Lu S."/>
            <person name="Hayward A."/>
            <person name="Sun W."/>
            <person name="Li X."/>
            <person name="Schwartz D.C."/>
            <person name="Wang Y."/>
            <person name="Chen S."/>
        </authorList>
    </citation>
    <scope>NUCLEOTIDE SEQUENCE [LARGE SCALE GENOMIC DNA]</scope>
    <source>
        <strain evidence="2 3">ZZ0214-1</strain>
    </source>
</reference>
<evidence type="ECO:0000256" key="1">
    <source>
        <dbReference type="SAM" id="MobiDB-lite"/>
    </source>
</evidence>
<evidence type="ECO:0000313" key="2">
    <source>
        <dbReference type="EMBL" id="PIL27741.1"/>
    </source>
</evidence>
<dbReference type="EMBL" id="AYKW01000034">
    <property type="protein sequence ID" value="PIL27741.1"/>
    <property type="molecule type" value="Genomic_DNA"/>
</dbReference>
<keyword evidence="3" id="KW-1185">Reference proteome</keyword>
<gene>
    <name evidence="2" type="ORF">GSI_10894</name>
</gene>
<feature type="region of interest" description="Disordered" evidence="1">
    <location>
        <begin position="80"/>
        <end position="104"/>
    </location>
</feature>
<dbReference type="AlphaFoldDB" id="A0A2G8S1W5"/>